<dbReference type="PANTHER" id="PTHR20974:SF0">
    <property type="entry name" value="UPF0585 PROTEIN CG18661"/>
    <property type="match status" value="1"/>
</dbReference>
<dbReference type="EnsemblMetazoa" id="G3186.4">
    <property type="protein sequence ID" value="G3186.4:cds"/>
    <property type="gene ID" value="G3186"/>
</dbReference>
<accession>A0A8W8MAI3</accession>
<dbReference type="Proteomes" id="UP000005408">
    <property type="component" value="Unassembled WGS sequence"/>
</dbReference>
<dbReference type="EnsemblMetazoa" id="G3186.2">
    <property type="protein sequence ID" value="G3186.2:cds"/>
    <property type="gene ID" value="G3186"/>
</dbReference>
<evidence type="ECO:0008006" key="4">
    <source>
        <dbReference type="Google" id="ProtNLM"/>
    </source>
</evidence>
<dbReference type="InterPro" id="IPR029063">
    <property type="entry name" value="SAM-dependent_MTases_sf"/>
</dbReference>
<dbReference type="Pfam" id="PF06080">
    <property type="entry name" value="DUF938"/>
    <property type="match status" value="1"/>
</dbReference>
<dbReference type="EnsemblMetazoa" id="G3186.3">
    <property type="protein sequence ID" value="G3186.3:cds"/>
    <property type="gene ID" value="G3186"/>
</dbReference>
<dbReference type="AlphaFoldDB" id="A0A8W8MAI3"/>
<dbReference type="EnsemblMetazoa" id="G3186.5">
    <property type="protein sequence ID" value="G3186.5:cds"/>
    <property type="gene ID" value="G3186"/>
</dbReference>
<dbReference type="RefSeq" id="XP_011435450.2">
    <property type="nucleotide sequence ID" value="XM_011437148.4"/>
</dbReference>
<dbReference type="SUPFAM" id="SSF53335">
    <property type="entry name" value="S-adenosyl-L-methionine-dependent methyltransferases"/>
    <property type="match status" value="1"/>
</dbReference>
<comment type="similarity">
    <text evidence="1">Belongs to the UPF0585 family.</text>
</comment>
<dbReference type="PANTHER" id="PTHR20974">
    <property type="entry name" value="UPF0585 PROTEIN CG18661"/>
    <property type="match status" value="1"/>
</dbReference>
<dbReference type="KEGG" id="crg:105333919"/>
<organism evidence="2 3">
    <name type="scientific">Magallana gigas</name>
    <name type="common">Pacific oyster</name>
    <name type="synonym">Crassostrea gigas</name>
    <dbReference type="NCBI Taxonomy" id="29159"/>
    <lineage>
        <taxon>Eukaryota</taxon>
        <taxon>Metazoa</taxon>
        <taxon>Spiralia</taxon>
        <taxon>Lophotrochozoa</taxon>
        <taxon>Mollusca</taxon>
        <taxon>Bivalvia</taxon>
        <taxon>Autobranchia</taxon>
        <taxon>Pteriomorphia</taxon>
        <taxon>Ostreida</taxon>
        <taxon>Ostreoidea</taxon>
        <taxon>Ostreidae</taxon>
        <taxon>Magallana</taxon>
    </lineage>
</organism>
<dbReference type="Gene3D" id="3.40.50.150">
    <property type="entry name" value="Vaccinia Virus protein VP39"/>
    <property type="match status" value="1"/>
</dbReference>
<dbReference type="InterPro" id="IPR010342">
    <property type="entry name" value="DUF938"/>
</dbReference>
<protein>
    <recommendedName>
        <fullName evidence="4">Methyltransferase-like 26</fullName>
    </recommendedName>
</protein>
<evidence type="ECO:0000313" key="2">
    <source>
        <dbReference type="EnsemblMetazoa" id="G3186.6:cds"/>
    </source>
</evidence>
<dbReference type="EnsemblMetazoa" id="G3186.6">
    <property type="protein sequence ID" value="G3186.6:cds"/>
    <property type="gene ID" value="G3186"/>
</dbReference>
<sequence length="234" mass="26069">MHIALFNKTVHHLTVLLKQKNTICIHLDNMLKFPAAERNKEVVLNVLKDHLPTDKAGLALEVASGSGTHVALFAQHFPKIIWQPSEIDQQCLQSISAYKEHYGLQNVEEPFTLDVTTPVESWKDGNLQSASLDAVVNMNMIHISPWDTAVGLFRGCGTLLKSGGLLFLYGPFAVHGTLTPESNVSFDASLRQRDSRWGVRDVDDVEHLAEQNKMSLIKTVDMPANNKTLIFKKS</sequence>
<dbReference type="OMA" id="YLYGPYK"/>
<dbReference type="OrthoDB" id="10258744at2759"/>
<reference evidence="2" key="1">
    <citation type="submission" date="2022-08" db="UniProtKB">
        <authorList>
            <consortium name="EnsemblMetazoa"/>
        </authorList>
    </citation>
    <scope>IDENTIFICATION</scope>
    <source>
        <strain evidence="2">05x7-T-G4-1.051#20</strain>
    </source>
</reference>
<evidence type="ECO:0000256" key="1">
    <source>
        <dbReference type="ARBA" id="ARBA00008308"/>
    </source>
</evidence>
<proteinExistence type="inferred from homology"/>
<evidence type="ECO:0000313" key="3">
    <source>
        <dbReference type="Proteomes" id="UP000005408"/>
    </source>
</evidence>
<name>A0A8W8MAI3_MAGGI</name>
<dbReference type="GeneID" id="105333919"/>
<keyword evidence="3" id="KW-1185">Reference proteome</keyword>